<evidence type="ECO:0000256" key="4">
    <source>
        <dbReference type="ARBA" id="ARBA00022525"/>
    </source>
</evidence>
<dbReference type="InterPro" id="IPR019931">
    <property type="entry name" value="LPXTG_anchor"/>
</dbReference>
<dbReference type="Pfam" id="PF00746">
    <property type="entry name" value="Gram_pos_anchor"/>
    <property type="match status" value="1"/>
</dbReference>
<dbReference type="InterPro" id="IPR033764">
    <property type="entry name" value="Sdr_B"/>
</dbReference>
<gene>
    <name evidence="11" type="ORF">I6J05_09100</name>
</gene>
<evidence type="ECO:0000256" key="7">
    <source>
        <dbReference type="ARBA" id="ARBA00023088"/>
    </source>
</evidence>
<dbReference type="Gene3D" id="2.60.40.1290">
    <property type="match status" value="1"/>
</dbReference>
<dbReference type="GO" id="GO:0007155">
    <property type="term" value="P:cell adhesion"/>
    <property type="evidence" value="ECO:0007669"/>
    <property type="project" value="InterPro"/>
</dbReference>
<keyword evidence="6" id="KW-0677">Repeat</keyword>
<dbReference type="PANTHER" id="PTHR23303:SF15">
    <property type="entry name" value="COLOSSIN-A"/>
    <property type="match status" value="1"/>
</dbReference>
<reference evidence="11 12" key="1">
    <citation type="submission" date="2021-01" db="EMBL/GenBank/DDBJ databases">
        <title>FDA dAtabase for Regulatory Grade micrObial Sequences (FDA-ARGOS): Supporting development and validation of Infectious Disease Dx tests.</title>
        <authorList>
            <person name="Sproer C."/>
            <person name="Gronow S."/>
            <person name="Severitt S."/>
            <person name="Schroder I."/>
            <person name="Tallon L."/>
            <person name="Sadzewicz L."/>
            <person name="Zhao X."/>
            <person name="Boylan J."/>
            <person name="Ott S."/>
            <person name="Bowen H."/>
            <person name="Vavikolanu K."/>
            <person name="Mehta A."/>
            <person name="Aluvathingal J."/>
            <person name="Nadendla S."/>
            <person name="Lowell S."/>
            <person name="Myers T."/>
            <person name="Yan Y."/>
            <person name="Sichtig H."/>
        </authorList>
    </citation>
    <scope>NUCLEOTIDE SEQUENCE [LARGE SCALE GENOMIC DNA]</scope>
    <source>
        <strain evidence="11 12">FDAARGOS_1148</strain>
    </source>
</reference>
<dbReference type="PROSITE" id="PS50847">
    <property type="entry name" value="GRAM_POS_ANCHORING"/>
    <property type="match status" value="1"/>
</dbReference>
<feature type="region of interest" description="Disordered" evidence="8">
    <location>
        <begin position="1457"/>
        <end position="1709"/>
    </location>
</feature>
<accession>A0AB37HAZ7</accession>
<feature type="compositionally biased region" description="Low complexity" evidence="8">
    <location>
        <begin position="1317"/>
        <end position="1328"/>
    </location>
</feature>
<dbReference type="Pfam" id="PF17210">
    <property type="entry name" value="SdrD_B"/>
    <property type="match status" value="7"/>
</dbReference>
<evidence type="ECO:0000256" key="6">
    <source>
        <dbReference type="ARBA" id="ARBA00022737"/>
    </source>
</evidence>
<feature type="compositionally biased region" description="Basic and acidic residues" evidence="8">
    <location>
        <begin position="1688"/>
        <end position="1697"/>
    </location>
</feature>
<feature type="compositionally biased region" description="Polar residues" evidence="8">
    <location>
        <begin position="216"/>
        <end position="231"/>
    </location>
</feature>
<feature type="compositionally biased region" description="Polar residues" evidence="8">
    <location>
        <begin position="84"/>
        <end position="119"/>
    </location>
</feature>
<sequence length="1734" mass="186250">MGITGGNFYMKKLDFLPNRQNKYSIRKFTVGTASILLGTMMLLGIQDEAKAAETTTSNTAESNDSSSEQGNGVGSDASGEVLDSTKTTQLNQPTESSTDENNGLKQETNAESNDVSTDPQPKIEDTSNVNSSQVEEITLDTAPTNGGSNTTNPTTKESNENSTNDLTKPAPPSPENSTSKQATSESKTPAPAIAPITDGTSKTNSQQAATDKKVDNTQVNTGDSNDTSSNDTKIETDATKPVTTNVKDSTVSNTDNSKSGVETINSTAGANDQLNKNNPTGQIENKITAADSGTAGTNGTNANDSQSNLNTSSGLNSQSSITNTRSKQLKLFNALKQSSDNKDANTVTTTAETASTLRTVSFVAMPNSVTTQAATGGNNVANLVTVTNMNAVPIKNDGTVRTVPYQDTNTTQEELFATSGDVIKFTGDFAIADEVNEGDYITLSYGDYFRPGSIETPPAVTNLVDNSGKLVATGVYDQATNTIKYTFTNYVDQLSNITGSFNFSASPNRYTATTDKTPYPFNVTMAGETYNKNIVVDYGNKNGESKTQTGAKEPSKQNVTAVTAYDTQSQEYKMTAYINQSDLPLNGAKYNVNLTGMTGINDVKIYLVNDESRMVDSFVPDVSGLTPVTKNITYNADKTTMSIDLGNISSTQKYIILYDAVKDNSASNTRRVDNTLTYTANNLNQSDPNNVVLSAYAEKTEASGNLYSLGDYVWFDSNNNGLQDSGEIPASNVTVYLYDSNNIRQTTTTDSNGHYQFDGLQNGTYTVEFVPPNGYTATISNVNNNANDDKDSDGLKVTATINGADNFTYDLGLVMIPKTYTLGDYVWEDTNKDGIQNNGESGIEGVTVTLTKPDGTTETTKTDATGRYEFTGLENGDYTVKFETPAGYEPTKVNNGDDTLDSDGTTVTATINNADNPTIDSGFYKPVTEPPKEPATYTLGDKVWEDTNKDGIQNSNELGIEGVKATLTKPDGTTETTTTDAEGHYEFIGLENGDYTVIFETPEGYEPTVSNNGDDALDSDGTTVTATINNADNPTIDSGFFKPVTEPEQTPATYTLGDKVWEDTNHDGIQNSNEPGIEGVKVTLTKPDGTTETTTTDKDGHYEFTNLPNGDYTVTFETPEGYEPTVTNNGDDALDSDGSTVTVTINNADNPTIDSGFYKPVTEPEQTPATYTLGDKVWEDTNHDGIQNSNEPGIEGVKVTLTKPDGTTETTTTDKDGHYEFTDLPNGDYTVTFETPEGYEPTVTNNGDDALDSDGSTVTVTINNADNPTIDSGFFKPVTEPEQKPATYTLGDKVWEDTNHDGIQNSNEPGIAGVTVTLTKPDGTTETTTTDEKGHYEFKDLPNGDYTVTFETPEGYEPTVPNNGDDRQDSDGTTVKVTINNADNPTIDSGFFKPVTEPEQTPATYTLGDKVWEDTNHDGIQNSNEPGIEGVKVTLTKPDGTTETTTTYKDGHYEFKDLPNGDYTVTFETPEGYEPTVPNNGDDRQDSDGTTVKVTINNADNPTIDSGFHKVPEETTPPENPNNPDEPSNPENPNNPDEPSNPENPNNPDEPSNPENPNNPDEPSNPENPNNPDEPSNPENPNNPDEPNNPENPNNPDEPNNPENPNNPDEPSNPENPNNPDEPNNPEKPGQPNNPNEPSNPGTPDQPNHLTSGYSNSFVTVSAPVQGSTDHLTSHNMNGGEKALNSSDNEKGNKEEALPETGSNEANGTLFGSLIAGLGALFLLGRKRRKEDRK</sequence>
<evidence type="ECO:0000256" key="5">
    <source>
        <dbReference type="ARBA" id="ARBA00022729"/>
    </source>
</evidence>
<dbReference type="InterPro" id="IPR013783">
    <property type="entry name" value="Ig-like_fold"/>
</dbReference>
<feature type="compositionally biased region" description="Polar residues" evidence="8">
    <location>
        <begin position="175"/>
        <end position="187"/>
    </location>
</feature>
<feature type="region of interest" description="Disordered" evidence="8">
    <location>
        <begin position="1303"/>
        <end position="1344"/>
    </location>
</feature>
<feature type="compositionally biased region" description="Low complexity" evidence="8">
    <location>
        <begin position="1522"/>
        <end position="1622"/>
    </location>
</feature>
<dbReference type="Proteomes" id="UP000595942">
    <property type="component" value="Chromosome"/>
</dbReference>
<feature type="compositionally biased region" description="Polar residues" evidence="8">
    <location>
        <begin position="294"/>
        <end position="322"/>
    </location>
</feature>
<comment type="similarity">
    <text evidence="2">Belongs to the serine-aspartate repeat-containing protein (SDr) family.</text>
</comment>
<dbReference type="NCBIfam" id="TIGR01167">
    <property type="entry name" value="LPXTG_anchor"/>
    <property type="match status" value="1"/>
</dbReference>
<dbReference type="InterPro" id="IPR041171">
    <property type="entry name" value="SDR_Ig"/>
</dbReference>
<dbReference type="Pfam" id="PF17961">
    <property type="entry name" value="Big_8"/>
    <property type="match status" value="1"/>
</dbReference>
<evidence type="ECO:0000259" key="10">
    <source>
        <dbReference type="PROSITE" id="PS50847"/>
    </source>
</evidence>
<keyword evidence="4" id="KW-0964">Secreted</keyword>
<dbReference type="GO" id="GO:0004180">
    <property type="term" value="F:carboxypeptidase activity"/>
    <property type="evidence" value="ECO:0007669"/>
    <property type="project" value="UniProtKB-KW"/>
</dbReference>
<keyword evidence="9" id="KW-0472">Membrane</keyword>
<evidence type="ECO:0000256" key="2">
    <source>
        <dbReference type="ARBA" id="ARBA00007257"/>
    </source>
</evidence>
<dbReference type="Gene3D" id="2.60.40.1280">
    <property type="match status" value="1"/>
</dbReference>
<feature type="compositionally biased region" description="Low complexity" evidence="8">
    <location>
        <begin position="53"/>
        <end position="68"/>
    </location>
</feature>
<dbReference type="SUPFAM" id="SSF117074">
    <property type="entry name" value="Hypothetical protein PA1324"/>
    <property type="match status" value="7"/>
</dbReference>
<dbReference type="InterPro" id="IPR051417">
    <property type="entry name" value="SDr/BOS_complex"/>
</dbReference>
<feature type="compositionally biased region" description="Polar residues" evidence="8">
    <location>
        <begin position="1488"/>
        <end position="1504"/>
    </location>
</feature>
<keyword evidence="7" id="KW-0572">Peptidoglycan-anchor</keyword>
<name>A0AB37HAZ7_9STAP</name>
<keyword evidence="3" id="KW-0134">Cell wall</keyword>
<keyword evidence="11" id="KW-0645">Protease</keyword>
<dbReference type="InterPro" id="IPR005877">
    <property type="entry name" value="YSIRK_signal_dom"/>
</dbReference>
<proteinExistence type="inferred from homology"/>
<evidence type="ECO:0000313" key="11">
    <source>
        <dbReference type="EMBL" id="QQS82076.1"/>
    </source>
</evidence>
<dbReference type="InterPro" id="IPR011252">
    <property type="entry name" value="Fibrogen-bd_dom1"/>
</dbReference>
<keyword evidence="12" id="KW-1185">Reference proteome</keyword>
<evidence type="ECO:0000256" key="3">
    <source>
        <dbReference type="ARBA" id="ARBA00022512"/>
    </source>
</evidence>
<dbReference type="InterPro" id="IPR008966">
    <property type="entry name" value="Adhesion_dom_sf"/>
</dbReference>
<feature type="compositionally biased region" description="Polar residues" evidence="8">
    <location>
        <begin position="241"/>
        <end position="285"/>
    </location>
</feature>
<protein>
    <submittedName>
        <fullName evidence="11">Carboxypeptidase regulatory-like domain-containing protein</fullName>
    </submittedName>
</protein>
<dbReference type="NCBIfam" id="TIGR01168">
    <property type="entry name" value="YSIRK_signal"/>
    <property type="match status" value="1"/>
</dbReference>
<feature type="compositionally biased region" description="Low complexity" evidence="8">
    <location>
        <begin position="141"/>
        <end position="155"/>
    </location>
</feature>
<feature type="compositionally biased region" description="Polar residues" evidence="8">
    <location>
        <begin position="1631"/>
        <end position="1677"/>
    </location>
</feature>
<keyword evidence="11" id="KW-0378">Hydrolase</keyword>
<dbReference type="Pfam" id="PF10425">
    <property type="entry name" value="SdrG_C_C"/>
    <property type="match status" value="1"/>
</dbReference>
<feature type="region of interest" description="Disordered" evidence="8">
    <location>
        <begin position="53"/>
        <end position="322"/>
    </location>
</feature>
<keyword evidence="5" id="KW-0732">Signal</keyword>
<evidence type="ECO:0000256" key="8">
    <source>
        <dbReference type="SAM" id="MobiDB-lite"/>
    </source>
</evidence>
<organism evidence="11 12">
    <name type="scientific">Staphylococcus condimenti</name>
    <dbReference type="NCBI Taxonomy" id="70255"/>
    <lineage>
        <taxon>Bacteria</taxon>
        <taxon>Bacillati</taxon>
        <taxon>Bacillota</taxon>
        <taxon>Bacilli</taxon>
        <taxon>Bacillales</taxon>
        <taxon>Staphylococcaceae</taxon>
        <taxon>Staphylococcus</taxon>
    </lineage>
</organism>
<keyword evidence="11" id="KW-0121">Carboxypeptidase</keyword>
<feature type="compositionally biased region" description="Polar residues" evidence="8">
    <location>
        <begin position="198"/>
        <end position="209"/>
    </location>
</feature>
<feature type="compositionally biased region" description="Polar residues" evidence="8">
    <location>
        <begin position="126"/>
        <end position="135"/>
    </location>
</feature>
<feature type="domain" description="Gram-positive cocci surface proteins LPxTG" evidence="10">
    <location>
        <begin position="1698"/>
        <end position="1734"/>
    </location>
</feature>
<comment type="subcellular location">
    <subcellularLocation>
        <location evidence="1">Secreted</location>
        <location evidence="1">Cell wall</location>
        <topology evidence="1">Peptidoglycan-anchor</topology>
    </subcellularLocation>
</comment>
<dbReference type="Gene3D" id="2.60.40.10">
    <property type="entry name" value="Immunoglobulins"/>
    <property type="match status" value="7"/>
</dbReference>
<feature type="transmembrane region" description="Helical" evidence="9">
    <location>
        <begin position="1708"/>
        <end position="1725"/>
    </location>
</feature>
<evidence type="ECO:0000256" key="1">
    <source>
        <dbReference type="ARBA" id="ARBA00004168"/>
    </source>
</evidence>
<keyword evidence="9" id="KW-0812">Transmembrane</keyword>
<dbReference type="Pfam" id="PF04650">
    <property type="entry name" value="YSIRK_signal"/>
    <property type="match status" value="1"/>
</dbReference>
<dbReference type="EMBL" id="CP068073">
    <property type="protein sequence ID" value="QQS82076.1"/>
    <property type="molecule type" value="Genomic_DNA"/>
</dbReference>
<evidence type="ECO:0000313" key="12">
    <source>
        <dbReference type="Proteomes" id="UP000595942"/>
    </source>
</evidence>
<feature type="compositionally biased region" description="Basic and acidic residues" evidence="8">
    <location>
        <begin position="1330"/>
        <end position="1342"/>
    </location>
</feature>
<keyword evidence="9" id="KW-1133">Transmembrane helix</keyword>
<evidence type="ECO:0000256" key="9">
    <source>
        <dbReference type="SAM" id="Phobius"/>
    </source>
</evidence>
<dbReference type="InterPro" id="IPR011266">
    <property type="entry name" value="Adhesin_Fg-bd_dom_2"/>
</dbReference>
<dbReference type="PANTHER" id="PTHR23303">
    <property type="entry name" value="CARBOXYPEPTIDASE REGULATORY REGION-CONTAINING"/>
    <property type="match status" value="1"/>
</dbReference>
<dbReference type="SUPFAM" id="SSF49401">
    <property type="entry name" value="Bacterial adhesins"/>
    <property type="match status" value="2"/>
</dbReference>